<keyword evidence="1" id="KW-1133">Transmembrane helix</keyword>
<feature type="transmembrane region" description="Helical" evidence="1">
    <location>
        <begin position="21"/>
        <end position="44"/>
    </location>
</feature>
<dbReference type="GO" id="GO:0004497">
    <property type="term" value="F:monooxygenase activity"/>
    <property type="evidence" value="ECO:0007669"/>
    <property type="project" value="UniProtKB-KW"/>
</dbReference>
<dbReference type="HAMAP" id="MF_02093">
    <property type="entry name" value="Beta_carotene_diox"/>
    <property type="match status" value="1"/>
</dbReference>
<dbReference type="EMBL" id="FOJA01000001">
    <property type="protein sequence ID" value="SEW20220.1"/>
    <property type="molecule type" value="Genomic_DNA"/>
</dbReference>
<keyword evidence="2" id="KW-0503">Monooxygenase</keyword>
<comment type="catalytic activity">
    <reaction evidence="1">
        <text>all-trans-beta-carotene + O2 = 2 all-trans-retinal</text>
        <dbReference type="Rhea" id="RHEA:32887"/>
        <dbReference type="ChEBI" id="CHEBI:15379"/>
        <dbReference type="ChEBI" id="CHEBI:17579"/>
        <dbReference type="ChEBI" id="CHEBI:17898"/>
        <dbReference type="EC" id="1.13.11.63"/>
    </reaction>
</comment>
<feature type="transmembrane region" description="Helical" evidence="1">
    <location>
        <begin position="321"/>
        <end position="341"/>
    </location>
</feature>
<comment type="subcellular location">
    <subcellularLocation>
        <location evidence="1">Cell membrane</location>
        <topology evidence="1">Multi-pass membrane protein</topology>
    </subcellularLocation>
</comment>
<dbReference type="GO" id="GO:0005886">
    <property type="term" value="C:plasma membrane"/>
    <property type="evidence" value="ECO:0007669"/>
    <property type="project" value="UniProtKB-SubCell"/>
</dbReference>
<dbReference type="InterPro" id="IPR022270">
    <property type="entry name" value="Blh_diox"/>
</dbReference>
<feature type="transmembrane region" description="Helical" evidence="1">
    <location>
        <begin position="235"/>
        <end position="254"/>
    </location>
</feature>
<comment type="function">
    <text evidence="1">Catalyzes the cleavage of beta-carotene at its central double bond (15,15') to yield two molecules of all-trans-retinal.</text>
</comment>
<feature type="binding site" evidence="1">
    <location>
        <position position="64"/>
    </location>
    <ligand>
        <name>Fe cation</name>
        <dbReference type="ChEBI" id="CHEBI:24875"/>
    </ligand>
</feature>
<organism evidence="2 3">
    <name type="scientific">Halobacterium jilantaiense</name>
    <dbReference type="NCBI Taxonomy" id="355548"/>
    <lineage>
        <taxon>Archaea</taxon>
        <taxon>Methanobacteriati</taxon>
        <taxon>Methanobacteriota</taxon>
        <taxon>Stenosarchaea group</taxon>
        <taxon>Halobacteria</taxon>
        <taxon>Halobacteriales</taxon>
        <taxon>Halobacteriaceae</taxon>
        <taxon>Halobacterium</taxon>
    </lineage>
</organism>
<feature type="binding site" evidence="1">
    <location>
        <position position="256"/>
    </location>
    <ligand>
        <name>Fe cation</name>
        <dbReference type="ChEBI" id="CHEBI:24875"/>
    </ligand>
</feature>
<keyword evidence="1" id="KW-0479">Metal-binding</keyword>
<keyword evidence="1" id="KW-1003">Cell membrane</keyword>
<evidence type="ECO:0000256" key="1">
    <source>
        <dbReference type="HAMAP-Rule" id="MF_02093"/>
    </source>
</evidence>
<dbReference type="GO" id="GO:0005506">
    <property type="term" value="F:iron ion binding"/>
    <property type="evidence" value="ECO:0007669"/>
    <property type="project" value="UniProtKB-UniRule"/>
</dbReference>
<comment type="cofactor">
    <cofactor evidence="1">
        <name>Fe(2+)</name>
        <dbReference type="ChEBI" id="CHEBI:29033"/>
    </cofactor>
</comment>
<dbReference type="EC" id="1.13.11.63" evidence="1"/>
<accession>A0A1I0Q0F0</accession>
<feature type="transmembrane region" description="Helical" evidence="1">
    <location>
        <begin position="50"/>
        <end position="72"/>
    </location>
</feature>
<dbReference type="RefSeq" id="WP_245708164.1">
    <property type="nucleotide sequence ID" value="NZ_FOJA01000001.1"/>
</dbReference>
<dbReference type="GO" id="GO:0003834">
    <property type="term" value="F:beta-carotene 15,15'-dioxygenase activity"/>
    <property type="evidence" value="ECO:0007669"/>
    <property type="project" value="UniProtKB-EC"/>
</dbReference>
<feature type="binding site" evidence="1">
    <location>
        <position position="121"/>
    </location>
    <ligand>
        <name>Fe cation</name>
        <dbReference type="ChEBI" id="CHEBI:24875"/>
    </ligand>
</feature>
<dbReference type="STRING" id="355548.SAMN04487945_2140"/>
<comment type="similarity">
    <text evidence="1">Belongs to the Brp/Blh beta-carotene diooxygenase family.</text>
</comment>
<proteinExistence type="inferred from homology"/>
<keyword evidence="1" id="KW-0472">Membrane</keyword>
<keyword evidence="1" id="KW-0223">Dioxygenase</keyword>
<dbReference type="NCBIfam" id="TIGR03753">
    <property type="entry name" value="blh_monoox"/>
    <property type="match status" value="1"/>
</dbReference>
<keyword evidence="3" id="KW-1185">Reference proteome</keyword>
<evidence type="ECO:0000313" key="3">
    <source>
        <dbReference type="Proteomes" id="UP000198518"/>
    </source>
</evidence>
<reference evidence="2 3" key="1">
    <citation type="submission" date="2016-10" db="EMBL/GenBank/DDBJ databases">
        <authorList>
            <person name="de Groot N.N."/>
        </authorList>
    </citation>
    <scope>NUCLEOTIDE SEQUENCE [LARGE SCALE GENOMIC DNA]</scope>
    <source>
        <strain evidence="2 3">CGMCC 1.5337</strain>
    </source>
</reference>
<dbReference type="GO" id="GO:0010436">
    <property type="term" value="F:carotenoid dioxygenase activity"/>
    <property type="evidence" value="ECO:0007669"/>
    <property type="project" value="UniProtKB-UniRule"/>
</dbReference>
<feature type="transmembrane region" description="Helical" evidence="1">
    <location>
        <begin position="291"/>
        <end position="309"/>
    </location>
</feature>
<name>A0A1I0Q0F0_9EURY</name>
<keyword evidence="1" id="KW-0408">Iron</keyword>
<feature type="transmembrane region" description="Helical" evidence="1">
    <location>
        <begin position="84"/>
        <end position="117"/>
    </location>
</feature>
<feature type="transmembrane region" description="Helical" evidence="1">
    <location>
        <begin position="198"/>
        <end position="215"/>
    </location>
</feature>
<keyword evidence="1" id="KW-0812">Transmembrane</keyword>
<gene>
    <name evidence="2" type="ORF">SAMN04487945_2140</name>
</gene>
<sequence length="348" mass="36391">MGGRAVALTALGSRERATLAGPALAVGWLAVALTAVPVLAGVELSPTVRYAPLVASAVLFGMPHGAIDYVALPRAVDGEVSGRWLAAVGVLYLVLGGAYAATWFAFPVAAALAFVAITWLHWGQGDLYPLLEFLDTDYLDTRTRRAGTLLVRGGLPMLVPLLGHPERYRAVVAAFAAPFGASADDVAALALFDPAVRLGLGVGFAALTVGVLAVGRRRTRNPRAWRVDAAETLALWAFFYVVPPVFAVGVYFCVWHSVRHAARAIAVDDSVRPSLRAGDVLGPLARFGKEAAPLTAVALALVGGLWVAVPDPPTTLEGGAALYLVLIAVLTLPHVVVVTLMDRAQGVL</sequence>
<dbReference type="AlphaFoldDB" id="A0A1I0Q0F0"/>
<dbReference type="Proteomes" id="UP000198518">
    <property type="component" value="Unassembled WGS sequence"/>
</dbReference>
<protein>
    <recommendedName>
        <fullName evidence="1">Probable beta-carotene 15,15'-dioxygenase</fullName>
        <ecNumber evidence="1">1.13.11.63</ecNumber>
    </recommendedName>
</protein>
<keyword evidence="1" id="KW-0560">Oxidoreductase</keyword>
<dbReference type="GO" id="GO:0016121">
    <property type="term" value="P:carotene catabolic process"/>
    <property type="evidence" value="ECO:0007669"/>
    <property type="project" value="UniProtKB-UniRule"/>
</dbReference>
<dbReference type="Pfam" id="PF15461">
    <property type="entry name" value="BCD"/>
    <property type="match status" value="1"/>
</dbReference>
<feature type="binding site" evidence="1">
    <location>
        <position position="260"/>
    </location>
    <ligand>
        <name>Fe cation</name>
        <dbReference type="ChEBI" id="CHEBI:24875"/>
    </ligand>
</feature>
<evidence type="ECO:0000313" key="2">
    <source>
        <dbReference type="EMBL" id="SEW20220.1"/>
    </source>
</evidence>